<evidence type="ECO:0000256" key="1">
    <source>
        <dbReference type="SAM" id="MobiDB-lite"/>
    </source>
</evidence>
<dbReference type="OrthoDB" id="2804393at2759"/>
<evidence type="ECO:0000259" key="2">
    <source>
        <dbReference type="Pfam" id="PF03732"/>
    </source>
</evidence>
<sequence>MQQLVQVAPPAPVQPPNANNDLSDAVANLSNAMATLATRTGQASKVVQKPAPFKGEQGAEARRFLAGFTMWATAQGSSLNVLDDQGLVTARRDAEWIRSILSYLHDDAAVWASPAMEVFAIGQIPFHGVWAEFCAEFKARFESVNEVIDAKEKLRDLWQGKLSVPEYAARFRELMDRTGYGNDDLRGPPLAAATFVDDCMALSHGEGELQPVRQVSRSFQDVVWTELAWCKFASATGERNVLGAEPDLVSGFEYMRLWFARFEGVLHVRLFHAECSVGIFSRVP</sequence>
<organism evidence="3 4">
    <name type="scientific">Ganoderma sinense ZZ0214-1</name>
    <dbReference type="NCBI Taxonomy" id="1077348"/>
    <lineage>
        <taxon>Eukaryota</taxon>
        <taxon>Fungi</taxon>
        <taxon>Dikarya</taxon>
        <taxon>Basidiomycota</taxon>
        <taxon>Agaricomycotina</taxon>
        <taxon>Agaricomycetes</taxon>
        <taxon>Polyporales</taxon>
        <taxon>Polyporaceae</taxon>
        <taxon>Ganoderma</taxon>
    </lineage>
</organism>
<comment type="caution">
    <text evidence="3">The sequence shown here is derived from an EMBL/GenBank/DDBJ whole genome shotgun (WGS) entry which is preliminary data.</text>
</comment>
<feature type="region of interest" description="Disordered" evidence="1">
    <location>
        <begin position="1"/>
        <end position="20"/>
    </location>
</feature>
<dbReference type="EMBL" id="AYKW01000068">
    <property type="protein sequence ID" value="PIL23033.1"/>
    <property type="molecule type" value="Genomic_DNA"/>
</dbReference>
<protein>
    <recommendedName>
        <fullName evidence="2">Retrotransposon gag domain-containing protein</fullName>
    </recommendedName>
</protein>
<keyword evidence="4" id="KW-1185">Reference proteome</keyword>
<evidence type="ECO:0000313" key="3">
    <source>
        <dbReference type="EMBL" id="PIL23033.1"/>
    </source>
</evidence>
<dbReference type="Proteomes" id="UP000230002">
    <property type="component" value="Unassembled WGS sequence"/>
</dbReference>
<name>A0A2G8RNF3_9APHY</name>
<dbReference type="Pfam" id="PF03732">
    <property type="entry name" value="Retrotrans_gag"/>
    <property type="match status" value="1"/>
</dbReference>
<dbReference type="InterPro" id="IPR005162">
    <property type="entry name" value="Retrotrans_gag_dom"/>
</dbReference>
<reference evidence="3 4" key="1">
    <citation type="journal article" date="2015" name="Sci. Rep.">
        <title>Chromosome-level genome map provides insights into diverse defense mechanisms in the medicinal fungus Ganoderma sinense.</title>
        <authorList>
            <person name="Zhu Y."/>
            <person name="Xu J."/>
            <person name="Sun C."/>
            <person name="Zhou S."/>
            <person name="Xu H."/>
            <person name="Nelson D.R."/>
            <person name="Qian J."/>
            <person name="Song J."/>
            <person name="Luo H."/>
            <person name="Xiang L."/>
            <person name="Li Y."/>
            <person name="Xu Z."/>
            <person name="Ji A."/>
            <person name="Wang L."/>
            <person name="Lu S."/>
            <person name="Hayward A."/>
            <person name="Sun W."/>
            <person name="Li X."/>
            <person name="Schwartz D.C."/>
            <person name="Wang Y."/>
            <person name="Chen S."/>
        </authorList>
    </citation>
    <scope>NUCLEOTIDE SEQUENCE [LARGE SCALE GENOMIC DNA]</scope>
    <source>
        <strain evidence="3 4">ZZ0214-1</strain>
    </source>
</reference>
<accession>A0A2G8RNF3</accession>
<gene>
    <name evidence="3" type="ORF">GSI_14340</name>
</gene>
<dbReference type="STRING" id="1077348.A0A2G8RNF3"/>
<feature type="domain" description="Retrotransposon gag" evidence="2">
    <location>
        <begin position="102"/>
        <end position="179"/>
    </location>
</feature>
<dbReference type="AlphaFoldDB" id="A0A2G8RNF3"/>
<proteinExistence type="predicted"/>
<evidence type="ECO:0000313" key="4">
    <source>
        <dbReference type="Proteomes" id="UP000230002"/>
    </source>
</evidence>